<keyword evidence="1" id="KW-0540">Nuclease</keyword>
<organism evidence="1 2">
    <name type="scientific">Prosthecobacter fusiformis</name>
    <dbReference type="NCBI Taxonomy" id="48464"/>
    <lineage>
        <taxon>Bacteria</taxon>
        <taxon>Pseudomonadati</taxon>
        <taxon>Verrucomicrobiota</taxon>
        <taxon>Verrucomicrobiia</taxon>
        <taxon>Verrucomicrobiales</taxon>
        <taxon>Verrucomicrobiaceae</taxon>
        <taxon>Prosthecobacter</taxon>
    </lineage>
</organism>
<dbReference type="GO" id="GO:0004519">
    <property type="term" value="F:endonuclease activity"/>
    <property type="evidence" value="ECO:0007669"/>
    <property type="project" value="UniProtKB-KW"/>
</dbReference>
<comment type="caution">
    <text evidence="1">The sequence shown here is derived from an EMBL/GenBank/DDBJ whole genome shotgun (WGS) entry which is preliminary data.</text>
</comment>
<name>A0A4R7S4A1_9BACT</name>
<evidence type="ECO:0000313" key="2">
    <source>
        <dbReference type="Proteomes" id="UP000295662"/>
    </source>
</evidence>
<keyword evidence="1" id="KW-0378">Hydrolase</keyword>
<keyword evidence="2" id="KW-1185">Reference proteome</keyword>
<proteinExistence type="predicted"/>
<gene>
    <name evidence="1" type="ORF">EI77_01711</name>
</gene>
<reference evidence="1 2" key="1">
    <citation type="submission" date="2019-03" db="EMBL/GenBank/DDBJ databases">
        <title>Genomic Encyclopedia of Archaeal and Bacterial Type Strains, Phase II (KMG-II): from individual species to whole genera.</title>
        <authorList>
            <person name="Goeker M."/>
        </authorList>
    </citation>
    <scope>NUCLEOTIDE SEQUENCE [LARGE SCALE GENOMIC DNA]</scope>
    <source>
        <strain evidence="1 2">ATCC 25309</strain>
    </source>
</reference>
<dbReference type="Pfam" id="PF10117">
    <property type="entry name" value="McrBC"/>
    <property type="match status" value="1"/>
</dbReference>
<dbReference type="RefSeq" id="WP_166647126.1">
    <property type="nucleotide sequence ID" value="NZ_SOCA01000002.1"/>
</dbReference>
<protein>
    <submittedName>
        <fullName evidence="1">5-methylcytosine-specific restriction endonuclease McrBC regulatory subunit McrC</fullName>
    </submittedName>
</protein>
<evidence type="ECO:0000313" key="1">
    <source>
        <dbReference type="EMBL" id="TDU73242.1"/>
    </source>
</evidence>
<dbReference type="PANTHER" id="PTHR38733">
    <property type="entry name" value="PROTEIN MCRC"/>
    <property type="match status" value="1"/>
</dbReference>
<keyword evidence="1" id="KW-0255">Endonuclease</keyword>
<dbReference type="PANTHER" id="PTHR38733:SF1">
    <property type="entry name" value="TYPE IV METHYL-DIRECTED RESTRICTION ENZYME ECOKMCRBC"/>
    <property type="match status" value="1"/>
</dbReference>
<dbReference type="EMBL" id="SOCA01000002">
    <property type="protein sequence ID" value="TDU73242.1"/>
    <property type="molecule type" value="Genomic_DNA"/>
</dbReference>
<dbReference type="AlphaFoldDB" id="A0A4R7S4A1"/>
<dbReference type="InterPro" id="IPR019292">
    <property type="entry name" value="McrC"/>
</dbReference>
<sequence length="484" mass="54493">MIKSLSQILSDGTLVDNTHHQAVLGVFQSGWRQEKVEIRQGRTANNPAAVWPLLQSAANLQIDPANIVLRSPQADYEHNTDDPLIALSGFDPLNFSLTTGNLIGSIKSGGHTLRISSRFGDEFLRYIIADADGFAEIPEQGGTAKGGYEWLLNYFWLIKLKKAFRLGMPKSYETRKESLTQVRGRMDPIDCHLNQSRARFACTYREHSYNNPATQLIARTLEDLDARSGLHGLHSLKQTFQTATGGRRHPLQTLLAAPPIRNPYYADYNPVMDLAKRILKGDLADVGHNNQTSALLFDVSMLFEYFIRKLLRKAGMQLHDKATSKWSISPGIPHARRALIPDLVFEHKGRTFVFDVKYKNFHFDGRSPGVNREDLFQLHTYVGQATNHFDVGGCGLIYPVRESQWHRQNLATTGGILTSTIRQGGRDIPLHVAFVMVPERGDVPESEWGQVFQRRFQTSIDTFLDCFCSNIFGAFHIGQRGVWG</sequence>
<accession>A0A4R7S4A1</accession>
<dbReference type="Proteomes" id="UP000295662">
    <property type="component" value="Unassembled WGS sequence"/>
</dbReference>